<feature type="compositionally biased region" description="Polar residues" evidence="1">
    <location>
        <begin position="45"/>
        <end position="56"/>
    </location>
</feature>
<protein>
    <submittedName>
        <fullName evidence="2">Uncharacterized protein</fullName>
    </submittedName>
</protein>
<organism evidence="2 3">
    <name type="scientific">Araneus ventricosus</name>
    <name type="common">Orbweaver spider</name>
    <name type="synonym">Epeira ventricosa</name>
    <dbReference type="NCBI Taxonomy" id="182803"/>
    <lineage>
        <taxon>Eukaryota</taxon>
        <taxon>Metazoa</taxon>
        <taxon>Ecdysozoa</taxon>
        <taxon>Arthropoda</taxon>
        <taxon>Chelicerata</taxon>
        <taxon>Arachnida</taxon>
        <taxon>Araneae</taxon>
        <taxon>Araneomorphae</taxon>
        <taxon>Entelegynae</taxon>
        <taxon>Araneoidea</taxon>
        <taxon>Araneidae</taxon>
        <taxon>Araneus</taxon>
    </lineage>
</organism>
<dbReference type="Proteomes" id="UP000499080">
    <property type="component" value="Unassembled WGS sequence"/>
</dbReference>
<dbReference type="AlphaFoldDB" id="A0A4Y2FQK2"/>
<comment type="caution">
    <text evidence="2">The sequence shown here is derived from an EMBL/GenBank/DDBJ whole genome shotgun (WGS) entry which is preliminary data.</text>
</comment>
<evidence type="ECO:0000313" key="3">
    <source>
        <dbReference type="Proteomes" id="UP000499080"/>
    </source>
</evidence>
<reference evidence="2 3" key="1">
    <citation type="journal article" date="2019" name="Sci. Rep.">
        <title>Orb-weaving spider Araneus ventricosus genome elucidates the spidroin gene catalogue.</title>
        <authorList>
            <person name="Kono N."/>
            <person name="Nakamura H."/>
            <person name="Ohtoshi R."/>
            <person name="Moran D.A.P."/>
            <person name="Shinohara A."/>
            <person name="Yoshida Y."/>
            <person name="Fujiwara M."/>
            <person name="Mori M."/>
            <person name="Tomita M."/>
            <person name="Arakawa K."/>
        </authorList>
    </citation>
    <scope>NUCLEOTIDE SEQUENCE [LARGE SCALE GENOMIC DNA]</scope>
</reference>
<dbReference type="EMBL" id="BGPR01001041">
    <property type="protein sequence ID" value="GBM43770.1"/>
    <property type="molecule type" value="Genomic_DNA"/>
</dbReference>
<sequence>MRSRRKSKRVLASPEGKIMVGIEFPSIDDNTSLLREGPVMVFSTPTSVSDRSSTDTPRFGTPEIAPLMDFNVPRSLGTDTQTDLQLPDFV</sequence>
<evidence type="ECO:0000313" key="2">
    <source>
        <dbReference type="EMBL" id="GBM43770.1"/>
    </source>
</evidence>
<gene>
    <name evidence="2" type="ORF">AVEN_109624_1</name>
</gene>
<proteinExistence type="predicted"/>
<accession>A0A4Y2FQK2</accession>
<keyword evidence="3" id="KW-1185">Reference proteome</keyword>
<evidence type="ECO:0000256" key="1">
    <source>
        <dbReference type="SAM" id="MobiDB-lite"/>
    </source>
</evidence>
<feature type="region of interest" description="Disordered" evidence="1">
    <location>
        <begin position="45"/>
        <end position="90"/>
    </location>
</feature>
<name>A0A4Y2FQK2_ARAVE</name>